<dbReference type="Gene3D" id="2.40.70.10">
    <property type="entry name" value="Acid Proteases"/>
    <property type="match status" value="1"/>
</dbReference>
<dbReference type="Proteomes" id="UP000765509">
    <property type="component" value="Unassembled WGS sequence"/>
</dbReference>
<organism evidence="2 3">
    <name type="scientific">Austropuccinia psidii MF-1</name>
    <dbReference type="NCBI Taxonomy" id="1389203"/>
    <lineage>
        <taxon>Eukaryota</taxon>
        <taxon>Fungi</taxon>
        <taxon>Dikarya</taxon>
        <taxon>Basidiomycota</taxon>
        <taxon>Pucciniomycotina</taxon>
        <taxon>Pucciniomycetes</taxon>
        <taxon>Pucciniales</taxon>
        <taxon>Sphaerophragmiaceae</taxon>
        <taxon>Austropuccinia</taxon>
    </lineage>
</organism>
<evidence type="ECO:0000313" key="2">
    <source>
        <dbReference type="EMBL" id="MBW0548283.1"/>
    </source>
</evidence>
<keyword evidence="3" id="KW-1185">Reference proteome</keyword>
<dbReference type="InterPro" id="IPR021109">
    <property type="entry name" value="Peptidase_aspartic_dom_sf"/>
</dbReference>
<name>A0A9Q3P227_9BASI</name>
<dbReference type="OrthoDB" id="3250101at2759"/>
<dbReference type="EMBL" id="AVOT02053481">
    <property type="protein sequence ID" value="MBW0548283.1"/>
    <property type="molecule type" value="Genomic_DNA"/>
</dbReference>
<sequence length="201" mass="23306">MDLRHVQDAKTAKPKPSRDRGYTSSSSYITNIVINKNKSKIHPDSGAFCTCVWKNYLEKIHTNWKEQLMPIQGIKLSCASQDMNPLEILEAAMIFPHPAGSIRIKVQFVVMNNCTSKHLILGNDYLNIHVIDINNHKDRYFTIGEKKRQNFSFPLDKRERTVIIKVKNVNKERYRADQLIEAKIIHQLTLEMKGDLIEILF</sequence>
<protein>
    <submittedName>
        <fullName evidence="2">Uncharacterized protein</fullName>
    </submittedName>
</protein>
<feature type="region of interest" description="Disordered" evidence="1">
    <location>
        <begin position="1"/>
        <end position="24"/>
    </location>
</feature>
<gene>
    <name evidence="2" type="ORF">O181_087998</name>
</gene>
<evidence type="ECO:0000256" key="1">
    <source>
        <dbReference type="SAM" id="MobiDB-lite"/>
    </source>
</evidence>
<evidence type="ECO:0000313" key="3">
    <source>
        <dbReference type="Proteomes" id="UP000765509"/>
    </source>
</evidence>
<proteinExistence type="predicted"/>
<feature type="compositionally biased region" description="Basic and acidic residues" evidence="1">
    <location>
        <begin position="1"/>
        <end position="21"/>
    </location>
</feature>
<dbReference type="AlphaFoldDB" id="A0A9Q3P227"/>
<comment type="caution">
    <text evidence="2">The sequence shown here is derived from an EMBL/GenBank/DDBJ whole genome shotgun (WGS) entry which is preliminary data.</text>
</comment>
<accession>A0A9Q3P227</accession>
<reference evidence="2" key="1">
    <citation type="submission" date="2021-03" db="EMBL/GenBank/DDBJ databases">
        <title>Draft genome sequence of rust myrtle Austropuccinia psidii MF-1, a brazilian biotype.</title>
        <authorList>
            <person name="Quecine M.C."/>
            <person name="Pachon D.M.R."/>
            <person name="Bonatelli M.L."/>
            <person name="Correr F.H."/>
            <person name="Franceschini L.M."/>
            <person name="Leite T.F."/>
            <person name="Margarido G.R.A."/>
            <person name="Almeida C.A."/>
            <person name="Ferrarezi J.A."/>
            <person name="Labate C.A."/>
        </authorList>
    </citation>
    <scope>NUCLEOTIDE SEQUENCE</scope>
    <source>
        <strain evidence="2">MF-1</strain>
    </source>
</reference>